<dbReference type="SMART" id="SM00174">
    <property type="entry name" value="RHO"/>
    <property type="match status" value="1"/>
</dbReference>
<accession>A0A5B9DC02</accession>
<dbReference type="PRINTS" id="PR00449">
    <property type="entry name" value="RASTRNSFRMNG"/>
</dbReference>
<keyword evidence="4" id="KW-1185">Reference proteome</keyword>
<dbReference type="AlphaFoldDB" id="A0A5B9DC02"/>
<dbReference type="PROSITE" id="PS51420">
    <property type="entry name" value="RHO"/>
    <property type="match status" value="1"/>
</dbReference>
<evidence type="ECO:0000313" key="3">
    <source>
        <dbReference type="EMBL" id="QEE16684.1"/>
    </source>
</evidence>
<keyword evidence="1" id="KW-0547">Nucleotide-binding</keyword>
<dbReference type="PANTHER" id="PTHR47977">
    <property type="entry name" value="RAS-RELATED PROTEIN RAB"/>
    <property type="match status" value="1"/>
</dbReference>
<dbReference type="NCBIfam" id="TIGR00231">
    <property type="entry name" value="small_GTP"/>
    <property type="match status" value="1"/>
</dbReference>
<dbReference type="GO" id="GO:0003924">
    <property type="term" value="F:GTPase activity"/>
    <property type="evidence" value="ECO:0007669"/>
    <property type="project" value="InterPro"/>
</dbReference>
<dbReference type="Pfam" id="PF00071">
    <property type="entry name" value="Ras"/>
    <property type="match status" value="1"/>
</dbReference>
<dbReference type="InterPro" id="IPR050227">
    <property type="entry name" value="Rab"/>
</dbReference>
<dbReference type="KEGG" id="psyt:DSAG12_02514"/>
<dbReference type="Gene3D" id="3.40.50.300">
    <property type="entry name" value="P-loop containing nucleotide triphosphate hydrolases"/>
    <property type="match status" value="1"/>
</dbReference>
<dbReference type="PROSITE" id="PS51421">
    <property type="entry name" value="RAS"/>
    <property type="match status" value="1"/>
</dbReference>
<sequence>MAENEFASDFIFKICVIGDGATGKTSLIKRFTQGSFNKDYIKTLGAQFSKFEKIMEIDGKAIRARLFFWDIAGQSEFRFMRPTFYNGAKATIVVFDLTRKETYDNIRTWIDDITQYCGKLPTVCFANKSDLINEAEFDDSDIKNLSKELEFMEYYLTSAKTGKHVQDAFNAIIDILVKKALAEG</sequence>
<organism evidence="3 4">
    <name type="scientific">Promethearchaeum syntrophicum</name>
    <dbReference type="NCBI Taxonomy" id="2594042"/>
    <lineage>
        <taxon>Archaea</taxon>
        <taxon>Promethearchaeati</taxon>
        <taxon>Promethearchaeota</taxon>
        <taxon>Promethearchaeia</taxon>
        <taxon>Promethearchaeales</taxon>
        <taxon>Promethearchaeaceae</taxon>
        <taxon>Promethearchaeum</taxon>
    </lineage>
</organism>
<dbReference type="SMART" id="SM00176">
    <property type="entry name" value="RAN"/>
    <property type="match status" value="1"/>
</dbReference>
<dbReference type="OrthoDB" id="56314at2157"/>
<evidence type="ECO:0000256" key="1">
    <source>
        <dbReference type="ARBA" id="ARBA00022741"/>
    </source>
</evidence>
<dbReference type="PROSITE" id="PS51419">
    <property type="entry name" value="RAB"/>
    <property type="match status" value="1"/>
</dbReference>
<gene>
    <name evidence="3" type="ORF">DSAG12_02514</name>
</gene>
<dbReference type="InterPro" id="IPR001806">
    <property type="entry name" value="Small_GTPase"/>
</dbReference>
<dbReference type="EMBL" id="CP042905">
    <property type="protein sequence ID" value="QEE16684.1"/>
    <property type="molecule type" value="Genomic_DNA"/>
</dbReference>
<dbReference type="InterPro" id="IPR027417">
    <property type="entry name" value="P-loop_NTPase"/>
</dbReference>
<reference evidence="3 4" key="2">
    <citation type="journal article" date="2024" name="Int. J. Syst. Evol. Microbiol.">
        <title>Promethearchaeum syntrophicum gen. nov., sp. nov., an anaerobic, obligately syntrophic archaeon, the first isolate of the lineage 'Asgard' archaea, and proposal of the new archaeal phylum Promethearchaeota phyl. nov. and kingdom Promethearchaeati regn. nov.</title>
        <authorList>
            <person name="Imachi H."/>
            <person name="Nobu M.K."/>
            <person name="Kato S."/>
            <person name="Takaki Y."/>
            <person name="Miyazaki M."/>
            <person name="Miyata M."/>
            <person name="Ogawara M."/>
            <person name="Saito Y."/>
            <person name="Sakai S."/>
            <person name="Tahara Y.O."/>
            <person name="Takano Y."/>
            <person name="Tasumi E."/>
            <person name="Uematsu K."/>
            <person name="Yoshimura T."/>
            <person name="Itoh T."/>
            <person name="Ohkuma M."/>
            <person name="Takai K."/>
        </authorList>
    </citation>
    <scope>NUCLEOTIDE SEQUENCE [LARGE SCALE GENOMIC DNA]</scope>
    <source>
        <strain evidence="3 4">MK-D1</strain>
    </source>
</reference>
<protein>
    <submittedName>
        <fullName evidence="3">Rab family GTPase</fullName>
    </submittedName>
</protein>
<evidence type="ECO:0000313" key="4">
    <source>
        <dbReference type="Proteomes" id="UP000321408"/>
    </source>
</evidence>
<dbReference type="InterPro" id="IPR005225">
    <property type="entry name" value="Small_GTP-bd"/>
</dbReference>
<keyword evidence="2" id="KW-0342">GTP-binding</keyword>
<name>A0A5B9DC02_9ARCH</name>
<dbReference type="FunFam" id="3.40.50.300:FF:001447">
    <property type="entry name" value="Ras-related protein Rab-1B"/>
    <property type="match status" value="1"/>
</dbReference>
<dbReference type="CDD" id="cd00154">
    <property type="entry name" value="Rab"/>
    <property type="match status" value="1"/>
</dbReference>
<dbReference type="GO" id="GO:0005525">
    <property type="term" value="F:GTP binding"/>
    <property type="evidence" value="ECO:0007669"/>
    <property type="project" value="UniProtKB-KW"/>
</dbReference>
<evidence type="ECO:0000256" key="2">
    <source>
        <dbReference type="ARBA" id="ARBA00023134"/>
    </source>
</evidence>
<reference evidence="3 4" key="1">
    <citation type="journal article" date="2020" name="Nature">
        <title>Isolation of an archaeon at the prokaryote-eukaryote interface.</title>
        <authorList>
            <person name="Imachi H."/>
            <person name="Nobu M.K."/>
            <person name="Nakahara N."/>
            <person name="Morono Y."/>
            <person name="Ogawara M."/>
            <person name="Takaki Y."/>
            <person name="Takano Y."/>
            <person name="Uematsu K."/>
            <person name="Ikuta T."/>
            <person name="Ito M."/>
            <person name="Matsui Y."/>
            <person name="Miyazaki M."/>
            <person name="Murata K."/>
            <person name="Saito Y."/>
            <person name="Sakai S."/>
            <person name="Song C."/>
            <person name="Tasumi E."/>
            <person name="Yamanaka Y."/>
            <person name="Yamaguchi T."/>
            <person name="Kamagata Y."/>
            <person name="Tamaki H."/>
            <person name="Takai K."/>
        </authorList>
    </citation>
    <scope>NUCLEOTIDE SEQUENCE [LARGE SCALE GENOMIC DNA]</scope>
    <source>
        <strain evidence="3 4">MK-D1</strain>
    </source>
</reference>
<dbReference type="Proteomes" id="UP000321408">
    <property type="component" value="Chromosome"/>
</dbReference>
<dbReference type="SMART" id="SM00175">
    <property type="entry name" value="RAB"/>
    <property type="match status" value="1"/>
</dbReference>
<dbReference type="GeneID" id="41330498"/>
<proteinExistence type="predicted"/>
<dbReference type="SUPFAM" id="SSF52540">
    <property type="entry name" value="P-loop containing nucleoside triphosphate hydrolases"/>
    <property type="match status" value="1"/>
</dbReference>
<dbReference type="SMART" id="SM00173">
    <property type="entry name" value="RAS"/>
    <property type="match status" value="1"/>
</dbReference>
<dbReference type="RefSeq" id="WP_147663613.1">
    <property type="nucleotide sequence ID" value="NZ_CP042905.2"/>
</dbReference>